<dbReference type="KEGG" id="upl:DSM104440_01880"/>
<accession>A0A6M4H9J6</accession>
<name>A0A6M4H9J6_9PROT</name>
<evidence type="ECO:0000313" key="1">
    <source>
        <dbReference type="EMBL" id="QJR15064.1"/>
    </source>
</evidence>
<reference evidence="1 2" key="1">
    <citation type="submission" date="2020-04" db="EMBL/GenBank/DDBJ databases">
        <title>Usitatibacter rugosus gen. nov., sp. nov. and Usitatibacter palustris sp. nov., novel members of Usitatibacteraceae fam. nov. within the order Nitrosomonadales isolated from soil.</title>
        <authorList>
            <person name="Huber K.J."/>
            <person name="Neumann-Schaal M."/>
            <person name="Geppert A."/>
            <person name="Luckner M."/>
            <person name="Wanner G."/>
            <person name="Overmann J."/>
        </authorList>
    </citation>
    <scope>NUCLEOTIDE SEQUENCE [LARGE SCALE GENOMIC DNA]</scope>
    <source>
        <strain evidence="1 2">Swamp67</strain>
    </source>
</reference>
<sequence length="91" mass="10215">MATRFILEDVSLVENDFSADSRNKEGIRIVTYEPRRCITLQLAIDHIVQIEVVKDSKAGEDRSIVTLTSGVRYVTRRGAKELCAAIEKAHP</sequence>
<dbReference type="RefSeq" id="WP_171162022.1">
    <property type="nucleotide sequence ID" value="NZ_CP053073.1"/>
</dbReference>
<evidence type="ECO:0000313" key="2">
    <source>
        <dbReference type="Proteomes" id="UP000503096"/>
    </source>
</evidence>
<dbReference type="AlphaFoldDB" id="A0A6M4H9J6"/>
<proteinExistence type="predicted"/>
<gene>
    <name evidence="1" type="ORF">DSM104440_01880</name>
</gene>
<organism evidence="1 2">
    <name type="scientific">Usitatibacter palustris</name>
    <dbReference type="NCBI Taxonomy" id="2732487"/>
    <lineage>
        <taxon>Bacteria</taxon>
        <taxon>Pseudomonadati</taxon>
        <taxon>Pseudomonadota</taxon>
        <taxon>Betaproteobacteria</taxon>
        <taxon>Nitrosomonadales</taxon>
        <taxon>Usitatibacteraceae</taxon>
        <taxon>Usitatibacter</taxon>
    </lineage>
</organism>
<dbReference type="EMBL" id="CP053073">
    <property type="protein sequence ID" value="QJR15064.1"/>
    <property type="molecule type" value="Genomic_DNA"/>
</dbReference>
<dbReference type="InParanoid" id="A0A6M4H9J6"/>
<dbReference type="Proteomes" id="UP000503096">
    <property type="component" value="Chromosome"/>
</dbReference>
<keyword evidence="2" id="KW-1185">Reference proteome</keyword>
<protein>
    <submittedName>
        <fullName evidence="1">Uncharacterized protein</fullName>
    </submittedName>
</protein>